<organism evidence="2 3">
    <name type="scientific">Fasciola gigantica</name>
    <name type="common">Giant liver fluke</name>
    <dbReference type="NCBI Taxonomy" id="46835"/>
    <lineage>
        <taxon>Eukaryota</taxon>
        <taxon>Metazoa</taxon>
        <taxon>Spiralia</taxon>
        <taxon>Lophotrochozoa</taxon>
        <taxon>Platyhelminthes</taxon>
        <taxon>Trematoda</taxon>
        <taxon>Digenea</taxon>
        <taxon>Plagiorchiida</taxon>
        <taxon>Echinostomata</taxon>
        <taxon>Echinostomatoidea</taxon>
        <taxon>Fasciolidae</taxon>
        <taxon>Fasciola</taxon>
    </lineage>
</organism>
<keyword evidence="3" id="KW-1185">Reference proteome</keyword>
<dbReference type="OrthoDB" id="10528193at2759"/>
<gene>
    <name evidence="2" type="ORF">FGIG_12442</name>
</gene>
<comment type="caution">
    <text evidence="2">The sequence shown here is derived from an EMBL/GenBank/DDBJ whole genome shotgun (WGS) entry which is preliminary data.</text>
</comment>
<proteinExistence type="predicted"/>
<evidence type="ECO:0000313" key="2">
    <source>
        <dbReference type="EMBL" id="TPP56212.1"/>
    </source>
</evidence>
<accession>A0A504Y3Z0</accession>
<evidence type="ECO:0000256" key="1">
    <source>
        <dbReference type="SAM" id="MobiDB-lite"/>
    </source>
</evidence>
<sequence length="352" mass="38735">MVILSLSVSCSFDESQSISESSIRLFDPRLVVTDPVDLATTGSDMSVQMPRSLDDALVDSYSKPPLYYSTPLEQCKNRDESNEFSWVDHQTQDDISLLSEDSTLSTVTPRDGEHSSKVDSSLVTPEYPLEPNQTDTAQSAVPELILESEDQVTALHSVRGRPITSKLGCADAPICWYSPALEPITENSEYSVPSTTFNTVTAATTNNHQMKLADSEAGGCIATISEELLREFNELEYAVDEVESSQAWITVQLQQFQLTLVAANGRVNDAATITNQLAQIDQLLQTLAPLGARLRNLDQRVEQVWNNLPVCESTKRYGEPSTPTKVTGDKLIEANQTSLVKSKMDTNQCGKY</sequence>
<dbReference type="AlphaFoldDB" id="A0A504Y3Z0"/>
<feature type="region of interest" description="Disordered" evidence="1">
    <location>
        <begin position="105"/>
        <end position="134"/>
    </location>
</feature>
<protein>
    <submittedName>
        <fullName evidence="2">Uncharacterized protein</fullName>
    </submittedName>
</protein>
<name>A0A504Y3Z0_FASGI</name>
<evidence type="ECO:0000313" key="3">
    <source>
        <dbReference type="Proteomes" id="UP000316759"/>
    </source>
</evidence>
<dbReference type="EMBL" id="SUNJ01014856">
    <property type="protein sequence ID" value="TPP56212.1"/>
    <property type="molecule type" value="Genomic_DNA"/>
</dbReference>
<dbReference type="Proteomes" id="UP000316759">
    <property type="component" value="Unassembled WGS sequence"/>
</dbReference>
<reference evidence="2 3" key="1">
    <citation type="submission" date="2019-04" db="EMBL/GenBank/DDBJ databases">
        <title>Annotation for the trematode Fasciola gigantica.</title>
        <authorList>
            <person name="Choi Y.-J."/>
        </authorList>
    </citation>
    <scope>NUCLEOTIDE SEQUENCE [LARGE SCALE GENOMIC DNA]</scope>
    <source>
        <strain evidence="2">Uganda_cow_1</strain>
    </source>
</reference>